<accession>A0AC60PPJ1</accession>
<organism evidence="1 2">
    <name type="scientific">Ixodes persulcatus</name>
    <name type="common">Taiga tick</name>
    <dbReference type="NCBI Taxonomy" id="34615"/>
    <lineage>
        <taxon>Eukaryota</taxon>
        <taxon>Metazoa</taxon>
        <taxon>Ecdysozoa</taxon>
        <taxon>Arthropoda</taxon>
        <taxon>Chelicerata</taxon>
        <taxon>Arachnida</taxon>
        <taxon>Acari</taxon>
        <taxon>Parasitiformes</taxon>
        <taxon>Ixodida</taxon>
        <taxon>Ixodoidea</taxon>
        <taxon>Ixodidae</taxon>
        <taxon>Ixodinae</taxon>
        <taxon>Ixodes</taxon>
    </lineage>
</organism>
<name>A0AC60PPJ1_IXOPE</name>
<keyword evidence="2" id="KW-1185">Reference proteome</keyword>
<sequence length="181" mass="19070">MYLRRESNMVFRCIAFAMDPFFQRQDPVKSGVMGSSPGTRACYAAAGIFTLSGFLLSGASVTIVMMIVRDDKLDEQLWTAAVLVVGVSFGVLCLGILVCACAMCKRMAASQAALDKADAVQDKGARAPLTGTPAVFPTVATVRVWSTTGSLDPLLPGQVPDSPSETEDDDAPRAAESQDAA</sequence>
<dbReference type="Proteomes" id="UP000805193">
    <property type="component" value="Unassembled WGS sequence"/>
</dbReference>
<dbReference type="EMBL" id="JABSTQ010010161">
    <property type="protein sequence ID" value="KAG0422961.1"/>
    <property type="molecule type" value="Genomic_DNA"/>
</dbReference>
<reference evidence="1 2" key="1">
    <citation type="journal article" date="2020" name="Cell">
        <title>Large-Scale Comparative Analyses of Tick Genomes Elucidate Their Genetic Diversity and Vector Capacities.</title>
        <authorList>
            <consortium name="Tick Genome and Microbiome Consortium (TIGMIC)"/>
            <person name="Jia N."/>
            <person name="Wang J."/>
            <person name="Shi W."/>
            <person name="Du L."/>
            <person name="Sun Y."/>
            <person name="Zhan W."/>
            <person name="Jiang J.F."/>
            <person name="Wang Q."/>
            <person name="Zhang B."/>
            <person name="Ji P."/>
            <person name="Bell-Sakyi L."/>
            <person name="Cui X.M."/>
            <person name="Yuan T.T."/>
            <person name="Jiang B.G."/>
            <person name="Yang W.F."/>
            <person name="Lam T.T."/>
            <person name="Chang Q.C."/>
            <person name="Ding S.J."/>
            <person name="Wang X.J."/>
            <person name="Zhu J.G."/>
            <person name="Ruan X.D."/>
            <person name="Zhao L."/>
            <person name="Wei J.T."/>
            <person name="Ye R.Z."/>
            <person name="Que T.C."/>
            <person name="Du C.H."/>
            <person name="Zhou Y.H."/>
            <person name="Cheng J.X."/>
            <person name="Dai P.F."/>
            <person name="Guo W.B."/>
            <person name="Han X.H."/>
            <person name="Huang E.J."/>
            <person name="Li L.F."/>
            <person name="Wei W."/>
            <person name="Gao Y.C."/>
            <person name="Liu J.Z."/>
            <person name="Shao H.Z."/>
            <person name="Wang X."/>
            <person name="Wang C.C."/>
            <person name="Yang T.C."/>
            <person name="Huo Q.B."/>
            <person name="Li W."/>
            <person name="Chen H.Y."/>
            <person name="Chen S.E."/>
            <person name="Zhou L.G."/>
            <person name="Ni X.B."/>
            <person name="Tian J.H."/>
            <person name="Sheng Y."/>
            <person name="Liu T."/>
            <person name="Pan Y.S."/>
            <person name="Xia L.Y."/>
            <person name="Li J."/>
            <person name="Zhao F."/>
            <person name="Cao W.C."/>
        </authorList>
    </citation>
    <scope>NUCLEOTIDE SEQUENCE [LARGE SCALE GENOMIC DNA]</scope>
    <source>
        <strain evidence="1">Iper-2018</strain>
    </source>
</reference>
<gene>
    <name evidence="1" type="ORF">HPB47_001247</name>
</gene>
<evidence type="ECO:0000313" key="2">
    <source>
        <dbReference type="Proteomes" id="UP000805193"/>
    </source>
</evidence>
<evidence type="ECO:0000313" key="1">
    <source>
        <dbReference type="EMBL" id="KAG0422961.1"/>
    </source>
</evidence>
<protein>
    <submittedName>
        <fullName evidence="1">Uncharacterized protein</fullName>
    </submittedName>
</protein>
<comment type="caution">
    <text evidence="1">The sequence shown here is derived from an EMBL/GenBank/DDBJ whole genome shotgun (WGS) entry which is preliminary data.</text>
</comment>
<proteinExistence type="predicted"/>